<dbReference type="EMBL" id="JAACJN010000004">
    <property type="protein sequence ID" value="KAF5392695.1"/>
    <property type="molecule type" value="Genomic_DNA"/>
</dbReference>
<proteinExistence type="predicted"/>
<feature type="chain" id="PRO_5034781389" evidence="1">
    <location>
        <begin position="19"/>
        <end position="368"/>
    </location>
</feature>
<name>A0A8H5I099_9AGAR</name>
<protein>
    <submittedName>
        <fullName evidence="2">Uncharacterized protein</fullName>
    </submittedName>
</protein>
<gene>
    <name evidence="2" type="ORF">D9757_001055</name>
</gene>
<keyword evidence="1" id="KW-0732">Signal</keyword>
<evidence type="ECO:0000313" key="3">
    <source>
        <dbReference type="Proteomes" id="UP000518752"/>
    </source>
</evidence>
<dbReference type="Proteomes" id="UP000518752">
    <property type="component" value="Unassembled WGS sequence"/>
</dbReference>
<comment type="caution">
    <text evidence="2">The sequence shown here is derived from an EMBL/GenBank/DDBJ whole genome shotgun (WGS) entry which is preliminary data.</text>
</comment>
<keyword evidence="3" id="KW-1185">Reference proteome</keyword>
<feature type="signal peptide" evidence="1">
    <location>
        <begin position="1"/>
        <end position="18"/>
    </location>
</feature>
<reference evidence="2 3" key="1">
    <citation type="journal article" date="2020" name="ISME J.">
        <title>Uncovering the hidden diversity of litter-decomposition mechanisms in mushroom-forming fungi.</title>
        <authorList>
            <person name="Floudas D."/>
            <person name="Bentzer J."/>
            <person name="Ahren D."/>
            <person name="Johansson T."/>
            <person name="Persson P."/>
            <person name="Tunlid A."/>
        </authorList>
    </citation>
    <scope>NUCLEOTIDE SEQUENCE [LARGE SCALE GENOMIC DNA]</scope>
    <source>
        <strain evidence="2 3">CBS 406.79</strain>
    </source>
</reference>
<sequence length="368" mass="39412">MHLRVLFGFGLFSSFVSAIPLSEGNVVHARGLKLWPSDNEAANPQAVSQPSHPNQELGHSRSVSFVVTFTSESGARLEGSHPVIDIEGAAKEGVKSFLDVARGTMGVFASERHTIEFANSYPRRVIAPVHFSVTVQPSSTVCDPECTGKILRPGDRVRGVGGEIRKPGGQVIFHLTPEPMISPLDSTSTMHLGILFGVGLVSSFVSAIPLSDGNVVHAGRVPRFITDFATLRPPQNQGPFALTVTFTSESGARLGASPPFSDGAKVRVQRLLDRAIESEHHMGVPAHERLRYTTEFTNSYPSSLPRDGIRFKVTFSPPTTVCNPQCTGTASPPTRPNRGNAQGVIHDSNGRVAFTLPVSVVCFLGSGQ</sequence>
<accession>A0A8H5I099</accession>
<organism evidence="2 3">
    <name type="scientific">Collybiopsis confluens</name>
    <dbReference type="NCBI Taxonomy" id="2823264"/>
    <lineage>
        <taxon>Eukaryota</taxon>
        <taxon>Fungi</taxon>
        <taxon>Dikarya</taxon>
        <taxon>Basidiomycota</taxon>
        <taxon>Agaricomycotina</taxon>
        <taxon>Agaricomycetes</taxon>
        <taxon>Agaricomycetidae</taxon>
        <taxon>Agaricales</taxon>
        <taxon>Marasmiineae</taxon>
        <taxon>Omphalotaceae</taxon>
        <taxon>Collybiopsis</taxon>
    </lineage>
</organism>
<evidence type="ECO:0000256" key="1">
    <source>
        <dbReference type="SAM" id="SignalP"/>
    </source>
</evidence>
<dbReference type="AlphaFoldDB" id="A0A8H5I099"/>
<evidence type="ECO:0000313" key="2">
    <source>
        <dbReference type="EMBL" id="KAF5392695.1"/>
    </source>
</evidence>